<comment type="caution">
    <text evidence="5">The sequence shown here is derived from an EMBL/GenBank/DDBJ whole genome shotgun (WGS) entry which is preliminary data.</text>
</comment>
<dbReference type="AlphaFoldDB" id="A0A1F6GPW5"/>
<dbReference type="PANTHER" id="PTHR43132">
    <property type="entry name" value="ARSENICAL RESISTANCE OPERON REPRESSOR ARSR-RELATED"/>
    <property type="match status" value="1"/>
</dbReference>
<dbReference type="Proteomes" id="UP000177583">
    <property type="component" value="Unassembled WGS sequence"/>
</dbReference>
<dbReference type="SMART" id="SM00418">
    <property type="entry name" value="HTH_ARSR"/>
    <property type="match status" value="1"/>
</dbReference>
<sequence length="105" mass="11854">MVKTLEALFDDQEENIDKAVRCLKVLAHPQRLKILCVLQTGEHSVQQLEQYVGIAQATLSQHLSLLKDRGILTSRRQGNFSLYSVANQDMVGLFEKIQTIFCAAH</sequence>
<evidence type="ECO:0000259" key="4">
    <source>
        <dbReference type="PROSITE" id="PS50987"/>
    </source>
</evidence>
<evidence type="ECO:0000256" key="3">
    <source>
        <dbReference type="ARBA" id="ARBA00023163"/>
    </source>
</evidence>
<reference evidence="5 6" key="1">
    <citation type="journal article" date="2016" name="Nat. Commun.">
        <title>Thousands of microbial genomes shed light on interconnected biogeochemical processes in an aquifer system.</title>
        <authorList>
            <person name="Anantharaman K."/>
            <person name="Brown C.T."/>
            <person name="Hug L.A."/>
            <person name="Sharon I."/>
            <person name="Castelle C.J."/>
            <person name="Probst A.J."/>
            <person name="Thomas B.C."/>
            <person name="Singh A."/>
            <person name="Wilkins M.J."/>
            <person name="Karaoz U."/>
            <person name="Brodie E.L."/>
            <person name="Williams K.H."/>
            <person name="Hubbard S.S."/>
            <person name="Banfield J.F."/>
        </authorList>
    </citation>
    <scope>NUCLEOTIDE SEQUENCE [LARGE SCALE GENOMIC DNA]</scope>
</reference>
<keyword evidence="2" id="KW-0238">DNA-binding</keyword>
<name>A0A1F6GPW5_9PROT</name>
<dbReference type="EMBL" id="MFNF01000050">
    <property type="protein sequence ID" value="OGH00111.1"/>
    <property type="molecule type" value="Genomic_DNA"/>
</dbReference>
<dbReference type="Pfam" id="PF01022">
    <property type="entry name" value="HTH_5"/>
    <property type="match status" value="1"/>
</dbReference>
<dbReference type="InterPro" id="IPR011991">
    <property type="entry name" value="ArsR-like_HTH"/>
</dbReference>
<protein>
    <recommendedName>
        <fullName evidence="4">HTH arsR-type domain-containing protein</fullName>
    </recommendedName>
</protein>
<dbReference type="Gene3D" id="1.10.10.10">
    <property type="entry name" value="Winged helix-like DNA-binding domain superfamily/Winged helix DNA-binding domain"/>
    <property type="match status" value="1"/>
</dbReference>
<dbReference type="NCBIfam" id="NF033788">
    <property type="entry name" value="HTH_metalloreg"/>
    <property type="match status" value="1"/>
</dbReference>
<evidence type="ECO:0000256" key="2">
    <source>
        <dbReference type="ARBA" id="ARBA00023125"/>
    </source>
</evidence>
<dbReference type="SUPFAM" id="SSF46785">
    <property type="entry name" value="Winged helix' DNA-binding domain"/>
    <property type="match status" value="1"/>
</dbReference>
<dbReference type="GO" id="GO:0003700">
    <property type="term" value="F:DNA-binding transcription factor activity"/>
    <property type="evidence" value="ECO:0007669"/>
    <property type="project" value="InterPro"/>
</dbReference>
<dbReference type="InterPro" id="IPR001845">
    <property type="entry name" value="HTH_ArsR_DNA-bd_dom"/>
</dbReference>
<evidence type="ECO:0000313" key="5">
    <source>
        <dbReference type="EMBL" id="OGH00111.1"/>
    </source>
</evidence>
<evidence type="ECO:0000256" key="1">
    <source>
        <dbReference type="ARBA" id="ARBA00023015"/>
    </source>
</evidence>
<dbReference type="InterPro" id="IPR036388">
    <property type="entry name" value="WH-like_DNA-bd_sf"/>
</dbReference>
<proteinExistence type="predicted"/>
<dbReference type="InterPro" id="IPR036390">
    <property type="entry name" value="WH_DNA-bd_sf"/>
</dbReference>
<dbReference type="InterPro" id="IPR051011">
    <property type="entry name" value="Metal_resp_trans_reg"/>
</dbReference>
<dbReference type="CDD" id="cd00090">
    <property type="entry name" value="HTH_ARSR"/>
    <property type="match status" value="1"/>
</dbReference>
<dbReference type="PROSITE" id="PS50987">
    <property type="entry name" value="HTH_ARSR_2"/>
    <property type="match status" value="1"/>
</dbReference>
<accession>A0A1F6GPW5</accession>
<keyword evidence="3" id="KW-0804">Transcription</keyword>
<dbReference type="GO" id="GO:0003677">
    <property type="term" value="F:DNA binding"/>
    <property type="evidence" value="ECO:0007669"/>
    <property type="project" value="UniProtKB-KW"/>
</dbReference>
<feature type="domain" description="HTH arsR-type" evidence="4">
    <location>
        <begin position="11"/>
        <end position="105"/>
    </location>
</feature>
<keyword evidence="1" id="KW-0805">Transcription regulation</keyword>
<gene>
    <name evidence="5" type="ORF">A2557_04160</name>
</gene>
<dbReference type="PRINTS" id="PR00778">
    <property type="entry name" value="HTHARSR"/>
</dbReference>
<evidence type="ECO:0000313" key="6">
    <source>
        <dbReference type="Proteomes" id="UP000177583"/>
    </source>
</evidence>
<dbReference type="PANTHER" id="PTHR43132:SF2">
    <property type="entry name" value="ARSENICAL RESISTANCE OPERON REPRESSOR ARSR-RELATED"/>
    <property type="match status" value="1"/>
</dbReference>
<organism evidence="5 6">
    <name type="scientific">Candidatus Lambdaproteobacteria bacterium RIFOXYD2_FULL_56_26</name>
    <dbReference type="NCBI Taxonomy" id="1817773"/>
    <lineage>
        <taxon>Bacteria</taxon>
        <taxon>Pseudomonadati</taxon>
        <taxon>Pseudomonadota</taxon>
        <taxon>Candidatus Lambdaproteobacteria</taxon>
    </lineage>
</organism>